<evidence type="ECO:0000313" key="5">
    <source>
        <dbReference type="Proteomes" id="UP001604336"/>
    </source>
</evidence>
<keyword evidence="5" id="KW-1185">Reference proteome</keyword>
<dbReference type="Pfam" id="PF04195">
    <property type="entry name" value="Transposase_28"/>
    <property type="match status" value="1"/>
</dbReference>
<feature type="domain" description="Transposase (putative) gypsy type" evidence="3">
    <location>
        <begin position="48"/>
        <end position="86"/>
    </location>
</feature>
<dbReference type="PANTHER" id="PTHR31099:SF28">
    <property type="entry name" value="F5J5.12"/>
    <property type="match status" value="1"/>
</dbReference>
<dbReference type="Proteomes" id="UP001604336">
    <property type="component" value="Unassembled WGS sequence"/>
</dbReference>
<dbReference type="EMBL" id="JBFOLK010000005">
    <property type="protein sequence ID" value="KAL2512806.1"/>
    <property type="molecule type" value="Genomic_DNA"/>
</dbReference>
<reference evidence="5" key="1">
    <citation type="submission" date="2024-07" db="EMBL/GenBank/DDBJ databases">
        <title>Two chromosome-level genome assemblies of Korean endemic species Abeliophyllum distichum and Forsythia ovata (Oleaceae).</title>
        <authorList>
            <person name="Jang H."/>
        </authorList>
    </citation>
    <scope>NUCLEOTIDE SEQUENCE [LARGE SCALE GENOMIC DNA]</scope>
</reference>
<feature type="compositionally biased region" description="Basic and acidic residues" evidence="2">
    <location>
        <begin position="284"/>
        <end position="294"/>
    </location>
</feature>
<accession>A0ABD1TJ98</accession>
<feature type="compositionally biased region" description="Basic and acidic residues" evidence="2">
    <location>
        <begin position="313"/>
        <end position="327"/>
    </location>
</feature>
<feature type="compositionally biased region" description="Basic and acidic residues" evidence="2">
    <location>
        <begin position="10"/>
        <end position="39"/>
    </location>
</feature>
<feature type="compositionally biased region" description="Polar residues" evidence="2">
    <location>
        <begin position="252"/>
        <end position="266"/>
    </location>
</feature>
<gene>
    <name evidence="4" type="ORF">Adt_18406</name>
</gene>
<dbReference type="InterPro" id="IPR007321">
    <property type="entry name" value="Transposase_28"/>
</dbReference>
<evidence type="ECO:0000256" key="1">
    <source>
        <dbReference type="SAM" id="Coils"/>
    </source>
</evidence>
<proteinExistence type="predicted"/>
<comment type="caution">
    <text evidence="4">The sequence shown here is derived from an EMBL/GenBank/DDBJ whole genome shotgun (WGS) entry which is preliminary data.</text>
</comment>
<evidence type="ECO:0000313" key="4">
    <source>
        <dbReference type="EMBL" id="KAL2512806.1"/>
    </source>
</evidence>
<keyword evidence="1" id="KW-0175">Coiled coil</keyword>
<name>A0ABD1TJ98_9LAMI</name>
<evidence type="ECO:0000256" key="2">
    <source>
        <dbReference type="SAM" id="MobiDB-lite"/>
    </source>
</evidence>
<sequence>MEAGIPKMRGSLDKRDASAAKSLDEELRRALGPEERADDPPEGFVAIYEPTMYQGLRLPMHQFFRKVLKDWNLAPCQITPNGWGQMVASYLLWVVAETGGNLTPREFESIYRPYRSAGWYNISPRPGQRWRTATDSPNKVYNWKERFFFVGGDWEFMPEDPLPQVSIPRRFGELDYGKPPIPKRDQRELRSKWDKVRPLSNDFRSLSNLLKDNKLLVSCGLMGSKESLCFVLPAPLVGKGSSVQAFAPPQEVQGSTLPTSEAQATIPSSPPPPSSSNLRTDPAPPRDKGKKVAEDAGEAAVQKRKAPAAAEGLMRDARKARRTEEGRWSSPSPDVETDGAWELRVFGQPKKPSTRVRASRQATFHGDGNGSCPSGNGDGERPQELFSAFGSFDAEESKSKKLAEDLKAISLEKAQLESDKRALQFKLDLVVSKEADMKAKYEIELKATKECLKQARDQRRAAKASQKHAEEAQNLAEEARKLAKDRTLEAETALATANSSLEAAVVDKEKSLVEAKLEMDKVRAERAEVEAKAVEAYQDAFVDTPEYQDLAQRLMTVGGEQLVERIMEVHPEWDISFLREAPIEAVPGVNVGGDEGPSCADPKEAAGPLNSYFSRVSFPFLVIFLD</sequence>
<feature type="region of interest" description="Disordered" evidence="2">
    <location>
        <begin position="251"/>
        <end position="384"/>
    </location>
</feature>
<dbReference type="AlphaFoldDB" id="A0ABD1TJ98"/>
<organism evidence="4 5">
    <name type="scientific">Abeliophyllum distichum</name>
    <dbReference type="NCBI Taxonomy" id="126358"/>
    <lineage>
        <taxon>Eukaryota</taxon>
        <taxon>Viridiplantae</taxon>
        <taxon>Streptophyta</taxon>
        <taxon>Embryophyta</taxon>
        <taxon>Tracheophyta</taxon>
        <taxon>Spermatophyta</taxon>
        <taxon>Magnoliopsida</taxon>
        <taxon>eudicotyledons</taxon>
        <taxon>Gunneridae</taxon>
        <taxon>Pentapetalae</taxon>
        <taxon>asterids</taxon>
        <taxon>lamiids</taxon>
        <taxon>Lamiales</taxon>
        <taxon>Oleaceae</taxon>
        <taxon>Forsythieae</taxon>
        <taxon>Abeliophyllum</taxon>
    </lineage>
</organism>
<protein>
    <submittedName>
        <fullName evidence="4">Plus3 domain-containing protein</fullName>
    </submittedName>
</protein>
<dbReference type="PANTHER" id="PTHR31099">
    <property type="entry name" value="OS06G0165300 PROTEIN"/>
    <property type="match status" value="1"/>
</dbReference>
<evidence type="ECO:0000259" key="3">
    <source>
        <dbReference type="Pfam" id="PF04195"/>
    </source>
</evidence>
<feature type="region of interest" description="Disordered" evidence="2">
    <location>
        <begin position="1"/>
        <end position="42"/>
    </location>
</feature>
<feature type="coiled-coil region" evidence="1">
    <location>
        <begin position="399"/>
        <end position="539"/>
    </location>
</feature>